<name>A0ABU8WM82_9BURK</name>
<keyword evidence="2" id="KW-0812">Transmembrane</keyword>
<dbReference type="InterPro" id="IPR017850">
    <property type="entry name" value="Alkaline_phosphatase_core_sf"/>
</dbReference>
<dbReference type="Pfam" id="PF00884">
    <property type="entry name" value="Sulfatase"/>
    <property type="match status" value="1"/>
</dbReference>
<proteinExistence type="predicted"/>
<feature type="transmembrane region" description="Helical" evidence="2">
    <location>
        <begin position="262"/>
        <end position="284"/>
    </location>
</feature>
<feature type="transmembrane region" description="Helical" evidence="2">
    <location>
        <begin position="66"/>
        <end position="89"/>
    </location>
</feature>
<dbReference type="CDD" id="cd16015">
    <property type="entry name" value="LTA_synthase"/>
    <property type="match status" value="1"/>
</dbReference>
<dbReference type="EMBL" id="JBBKZT010000005">
    <property type="protein sequence ID" value="MEJ8847672.1"/>
    <property type="molecule type" value="Genomic_DNA"/>
</dbReference>
<feature type="domain" description="Sulfatase N-terminal" evidence="3">
    <location>
        <begin position="347"/>
        <end position="636"/>
    </location>
</feature>
<protein>
    <submittedName>
        <fullName evidence="4">Sulfatase-like hydrolase/transferase</fullName>
    </submittedName>
</protein>
<keyword evidence="5" id="KW-1185">Reference proteome</keyword>
<dbReference type="InterPro" id="IPR052701">
    <property type="entry name" value="GAG_Ulvan_Degrading_Sulfatases"/>
</dbReference>
<dbReference type="PANTHER" id="PTHR43751:SF3">
    <property type="entry name" value="SULFATASE N-TERMINAL DOMAIN-CONTAINING PROTEIN"/>
    <property type="match status" value="1"/>
</dbReference>
<feature type="transmembrane region" description="Helical" evidence="2">
    <location>
        <begin position="27"/>
        <end position="46"/>
    </location>
</feature>
<keyword evidence="2" id="KW-0472">Membrane</keyword>
<evidence type="ECO:0000256" key="1">
    <source>
        <dbReference type="SAM" id="MobiDB-lite"/>
    </source>
</evidence>
<keyword evidence="2" id="KW-1133">Transmembrane helix</keyword>
<evidence type="ECO:0000259" key="3">
    <source>
        <dbReference type="Pfam" id="PF00884"/>
    </source>
</evidence>
<feature type="transmembrane region" description="Helical" evidence="2">
    <location>
        <begin position="231"/>
        <end position="250"/>
    </location>
</feature>
<accession>A0ABU8WM82</accession>
<evidence type="ECO:0000313" key="4">
    <source>
        <dbReference type="EMBL" id="MEJ8847672.1"/>
    </source>
</evidence>
<comment type="caution">
    <text evidence="4">The sequence shown here is derived from an EMBL/GenBank/DDBJ whole genome shotgun (WGS) entry which is preliminary data.</text>
</comment>
<feature type="transmembrane region" description="Helical" evidence="2">
    <location>
        <begin position="101"/>
        <end position="120"/>
    </location>
</feature>
<dbReference type="Gene3D" id="3.40.720.10">
    <property type="entry name" value="Alkaline Phosphatase, subunit A"/>
    <property type="match status" value="1"/>
</dbReference>
<dbReference type="RefSeq" id="WP_340342796.1">
    <property type="nucleotide sequence ID" value="NZ_JBBKZT010000005.1"/>
</dbReference>
<organism evidence="4 5">
    <name type="scientific">Variovorax rhizosphaerae</name>
    <dbReference type="NCBI Taxonomy" id="1836200"/>
    <lineage>
        <taxon>Bacteria</taxon>
        <taxon>Pseudomonadati</taxon>
        <taxon>Pseudomonadota</taxon>
        <taxon>Betaproteobacteria</taxon>
        <taxon>Burkholderiales</taxon>
        <taxon>Comamonadaceae</taxon>
        <taxon>Variovorax</taxon>
    </lineage>
</organism>
<dbReference type="SUPFAM" id="SSF53649">
    <property type="entry name" value="Alkaline phosphatase-like"/>
    <property type="match status" value="1"/>
</dbReference>
<dbReference type="PANTHER" id="PTHR43751">
    <property type="entry name" value="SULFATASE"/>
    <property type="match status" value="1"/>
</dbReference>
<gene>
    <name evidence="4" type="ORF">WKW82_13515</name>
</gene>
<dbReference type="InterPro" id="IPR000917">
    <property type="entry name" value="Sulfatase_N"/>
</dbReference>
<sequence>MSIGHSGAHVRPASTRGGPSNTAAQGLGPWTLAWLLVMPLAAWLAFAKTILVMNGLNWAPKGDVSLLGIASWLAWFQPLRFLAALFVGWCIQRWFFKRQRWVMLPVALVLMLGFAFVYTLRQPGTGVLPVFARWAGIAAAQTWALVVCLWRDALSIAATVMVFGIVIRLAPRKVEATTIILLQFVVIVLCALVGVDLAYQFATGQPANTMVLQFALRNAQDMMPLVKSEVTLFRVLGLMGGVVLALALAWRRRALLRQPVSTGPQALVGVAVALVGTLALLFPAPSPAVPQVQRYAEGTLVNLARTAMPSVVSEAEVTVNKEFRRTGRPPWHSAGMTFKATDTTHRRNVVIVMLESIRAQSSTVNAPRLPTMPFLKQLADEGLMVEDMSVVIPRTSAAWMAVLDGQYPLANQATARWAAINEKHPHVRSLPSALREAGYATSFVTSTDLSFLSDPQVIQSLGFEQVQAEAELARPGDERPTYFGIADEKMVDPILAWTATQVQAKRPFMTAIMTNVGHHDFRTPSTWKKIDFKGVDNPSLQDYYNCLAYIDSVLKQLMDGYGKLGILDDTVFVFLGDHGVMLGEHDTRQSFNSLYEEGLRIPTVIYAPGIPAIKGARVKGARQQIDIAPTIAQLLEYQVEGARLPGQSLLAPADVNRDLYFTSSIDGSMLATRRGTRKYLYPMDGSPMEVFDLDKDPVEANPVKNVQEDELAQARRRMLEWQERAMLSMFARPDPSAGPEAPWRDR</sequence>
<dbReference type="Proteomes" id="UP001385892">
    <property type="component" value="Unassembled WGS sequence"/>
</dbReference>
<feature type="transmembrane region" description="Helical" evidence="2">
    <location>
        <begin position="179"/>
        <end position="202"/>
    </location>
</feature>
<feature type="region of interest" description="Disordered" evidence="1">
    <location>
        <begin position="1"/>
        <end position="20"/>
    </location>
</feature>
<reference evidence="4 5" key="1">
    <citation type="submission" date="2024-03" db="EMBL/GenBank/DDBJ databases">
        <title>Novel species of the genus Variovorax.</title>
        <authorList>
            <person name="Liu Q."/>
            <person name="Xin Y.-H."/>
        </authorList>
    </citation>
    <scope>NUCLEOTIDE SEQUENCE [LARGE SCALE GENOMIC DNA]</scope>
    <source>
        <strain evidence="4 5">KACC 18900</strain>
    </source>
</reference>
<evidence type="ECO:0000256" key="2">
    <source>
        <dbReference type="SAM" id="Phobius"/>
    </source>
</evidence>
<feature type="transmembrane region" description="Helical" evidence="2">
    <location>
        <begin position="140"/>
        <end position="167"/>
    </location>
</feature>
<evidence type="ECO:0000313" key="5">
    <source>
        <dbReference type="Proteomes" id="UP001385892"/>
    </source>
</evidence>